<evidence type="ECO:0000256" key="4">
    <source>
        <dbReference type="ARBA" id="ARBA00010763"/>
    </source>
</evidence>
<dbReference type="EMBL" id="LMTR01000051">
    <property type="protein sequence ID" value="KWT69010.1"/>
    <property type="molecule type" value="Genomic_DNA"/>
</dbReference>
<dbReference type="Pfam" id="PF03453">
    <property type="entry name" value="MoeA_N"/>
    <property type="match status" value="1"/>
</dbReference>
<evidence type="ECO:0000256" key="2">
    <source>
        <dbReference type="ARBA" id="ARBA00002901"/>
    </source>
</evidence>
<evidence type="ECO:0000256" key="3">
    <source>
        <dbReference type="ARBA" id="ARBA00005046"/>
    </source>
</evidence>
<organism evidence="13 14">
    <name type="scientific">Hyphomicrobium sulfonivorans</name>
    <dbReference type="NCBI Taxonomy" id="121290"/>
    <lineage>
        <taxon>Bacteria</taxon>
        <taxon>Pseudomonadati</taxon>
        <taxon>Pseudomonadota</taxon>
        <taxon>Alphaproteobacteria</taxon>
        <taxon>Hyphomicrobiales</taxon>
        <taxon>Hyphomicrobiaceae</taxon>
        <taxon>Hyphomicrobium</taxon>
    </lineage>
</organism>
<dbReference type="SUPFAM" id="SSF53218">
    <property type="entry name" value="Molybdenum cofactor biosynthesis proteins"/>
    <property type="match status" value="1"/>
</dbReference>
<dbReference type="InterPro" id="IPR036688">
    <property type="entry name" value="MoeA_C_domain_IV_sf"/>
</dbReference>
<dbReference type="InterPro" id="IPR036425">
    <property type="entry name" value="MoaB/Mog-like_dom_sf"/>
</dbReference>
<evidence type="ECO:0000256" key="1">
    <source>
        <dbReference type="ARBA" id="ARBA00001946"/>
    </source>
</evidence>
<keyword evidence="9 11" id="KW-0501">Molybdenum cofactor biosynthesis</keyword>
<dbReference type="InterPro" id="IPR005111">
    <property type="entry name" value="MoeA_C_domain_IV"/>
</dbReference>
<gene>
    <name evidence="13" type="ORF">APY04_1747</name>
</gene>
<dbReference type="Gene3D" id="2.170.190.11">
    <property type="entry name" value="Molybdopterin biosynthesis moea protein, domain 3"/>
    <property type="match status" value="1"/>
</dbReference>
<comment type="catalytic activity">
    <reaction evidence="10">
        <text>adenylyl-molybdopterin + molybdate = Mo-molybdopterin + AMP + H(+)</text>
        <dbReference type="Rhea" id="RHEA:35047"/>
        <dbReference type="ChEBI" id="CHEBI:15378"/>
        <dbReference type="ChEBI" id="CHEBI:36264"/>
        <dbReference type="ChEBI" id="CHEBI:62727"/>
        <dbReference type="ChEBI" id="CHEBI:71302"/>
        <dbReference type="ChEBI" id="CHEBI:456215"/>
        <dbReference type="EC" id="2.10.1.1"/>
    </reaction>
</comment>
<keyword evidence="5 11" id="KW-0500">Molybdenum</keyword>
<keyword evidence="7 11" id="KW-0479">Metal-binding</keyword>
<dbReference type="Gene3D" id="2.40.340.10">
    <property type="entry name" value="MoeA, C-terminal, domain IV"/>
    <property type="match status" value="1"/>
</dbReference>
<dbReference type="InterPro" id="IPR038987">
    <property type="entry name" value="MoeA-like"/>
</dbReference>
<evidence type="ECO:0000313" key="14">
    <source>
        <dbReference type="Proteomes" id="UP000059074"/>
    </source>
</evidence>
<accession>A0A120CW92</accession>
<dbReference type="Pfam" id="PF03454">
    <property type="entry name" value="MoeA_C"/>
    <property type="match status" value="1"/>
</dbReference>
<dbReference type="SMART" id="SM00852">
    <property type="entry name" value="MoCF_biosynth"/>
    <property type="match status" value="1"/>
</dbReference>
<evidence type="ECO:0000256" key="9">
    <source>
        <dbReference type="ARBA" id="ARBA00023150"/>
    </source>
</evidence>
<keyword evidence="14" id="KW-1185">Reference proteome</keyword>
<dbReference type="PANTHER" id="PTHR10192">
    <property type="entry name" value="MOLYBDOPTERIN BIOSYNTHESIS PROTEIN"/>
    <property type="match status" value="1"/>
</dbReference>
<dbReference type="RefSeq" id="WP_068461616.1">
    <property type="nucleotide sequence ID" value="NZ_LMTR01000051.1"/>
</dbReference>
<dbReference type="UniPathway" id="UPA00344"/>
<dbReference type="FunFam" id="2.170.190.11:FF:000001">
    <property type="entry name" value="Molybdopterin molybdenumtransferase"/>
    <property type="match status" value="1"/>
</dbReference>
<evidence type="ECO:0000313" key="13">
    <source>
        <dbReference type="EMBL" id="KWT69010.1"/>
    </source>
</evidence>
<dbReference type="GO" id="GO:0005829">
    <property type="term" value="C:cytosol"/>
    <property type="evidence" value="ECO:0007669"/>
    <property type="project" value="TreeGrafter"/>
</dbReference>
<dbReference type="Gene3D" id="3.90.105.10">
    <property type="entry name" value="Molybdopterin biosynthesis moea protein, domain 2"/>
    <property type="match status" value="1"/>
</dbReference>
<comment type="pathway">
    <text evidence="3 11">Cofactor biosynthesis; molybdopterin biosynthesis.</text>
</comment>
<dbReference type="SUPFAM" id="SSF63882">
    <property type="entry name" value="MoeA N-terminal region -like"/>
    <property type="match status" value="1"/>
</dbReference>
<dbReference type="FunFam" id="3.40.980.10:FF:000004">
    <property type="entry name" value="Molybdopterin molybdenumtransferase"/>
    <property type="match status" value="1"/>
</dbReference>
<dbReference type="GO" id="GO:0046872">
    <property type="term" value="F:metal ion binding"/>
    <property type="evidence" value="ECO:0007669"/>
    <property type="project" value="UniProtKB-UniRule"/>
</dbReference>
<evidence type="ECO:0000256" key="10">
    <source>
        <dbReference type="ARBA" id="ARBA00047317"/>
    </source>
</evidence>
<dbReference type="InterPro" id="IPR008284">
    <property type="entry name" value="MoCF_biosynth_CS"/>
</dbReference>
<dbReference type="GO" id="GO:0061599">
    <property type="term" value="F:molybdopterin molybdotransferase activity"/>
    <property type="evidence" value="ECO:0007669"/>
    <property type="project" value="UniProtKB-UniRule"/>
</dbReference>
<dbReference type="Pfam" id="PF00994">
    <property type="entry name" value="MoCF_biosynth"/>
    <property type="match status" value="1"/>
</dbReference>
<dbReference type="AlphaFoldDB" id="A0A120CW92"/>
<dbReference type="NCBIfam" id="NF045515">
    <property type="entry name" value="Glp_gephyrin"/>
    <property type="match status" value="1"/>
</dbReference>
<protein>
    <recommendedName>
        <fullName evidence="11">Molybdopterin molybdenumtransferase</fullName>
        <ecNumber evidence="11">2.10.1.1</ecNumber>
    </recommendedName>
</protein>
<keyword evidence="6 11" id="KW-0808">Transferase</keyword>
<dbReference type="SUPFAM" id="SSF63867">
    <property type="entry name" value="MoeA C-terminal domain-like"/>
    <property type="match status" value="1"/>
</dbReference>
<dbReference type="Proteomes" id="UP000059074">
    <property type="component" value="Unassembled WGS sequence"/>
</dbReference>
<comment type="similarity">
    <text evidence="4 11">Belongs to the MoeA family.</text>
</comment>
<keyword evidence="8 11" id="KW-0460">Magnesium</keyword>
<evidence type="ECO:0000259" key="12">
    <source>
        <dbReference type="SMART" id="SM00852"/>
    </source>
</evidence>
<sequence length="402" mass="41519">MSLLPVEEALQRVLDGITPLGSETVDLIAAGGRVLADDVIARLTQPPFNASAMDGYAVRGDDVKSAPAHFTVIGEANAGGPFNGVVGPGEAVRIFTGGSLPEGADTVVIQENTERSGNALTVLEAASRGANIRSMGSDFRADETLLKAGRLIDASAITLAAAGGHAHLAVRRKPRIAILATGDELVPPGNQPGVGQIISSNPYGLAALIESFGGKAHLLGIAADNMPALANALADADDADVLVTIGGASVGDRDLVKPALEARGMALDFWKVAIRPGKPMLFGRLNAQQRVLGLPGNPLSCLITARIFLVPLLYALLGRTDDPLAEQTAVLAGEIPENGPRQHYMRALLTPVPGELPRAAPLSSFDSAHITALATANALIVRPPCAKSASIGEVVRVLPIDF</sequence>
<dbReference type="EC" id="2.10.1.1" evidence="11"/>
<evidence type="ECO:0000256" key="8">
    <source>
        <dbReference type="ARBA" id="ARBA00022842"/>
    </source>
</evidence>
<evidence type="ECO:0000256" key="5">
    <source>
        <dbReference type="ARBA" id="ARBA00022505"/>
    </source>
</evidence>
<feature type="domain" description="MoaB/Mog" evidence="12">
    <location>
        <begin position="177"/>
        <end position="315"/>
    </location>
</feature>
<dbReference type="InterPro" id="IPR001453">
    <property type="entry name" value="MoaB/Mog_dom"/>
</dbReference>
<dbReference type="PROSITE" id="PS01079">
    <property type="entry name" value="MOCF_BIOSYNTHESIS_2"/>
    <property type="match status" value="1"/>
</dbReference>
<proteinExistence type="inferred from homology"/>
<evidence type="ECO:0000256" key="7">
    <source>
        <dbReference type="ARBA" id="ARBA00022723"/>
    </source>
</evidence>
<evidence type="ECO:0000256" key="11">
    <source>
        <dbReference type="RuleBase" id="RU365090"/>
    </source>
</evidence>
<dbReference type="CDD" id="cd00887">
    <property type="entry name" value="MoeA"/>
    <property type="match status" value="1"/>
</dbReference>
<name>A0A120CW92_HYPSL</name>
<dbReference type="InterPro" id="IPR036135">
    <property type="entry name" value="MoeA_linker/N_sf"/>
</dbReference>
<dbReference type="STRING" id="121290.APY04_1747"/>
<dbReference type="GO" id="GO:0006777">
    <property type="term" value="P:Mo-molybdopterin cofactor biosynthetic process"/>
    <property type="evidence" value="ECO:0007669"/>
    <property type="project" value="UniProtKB-UniRule"/>
</dbReference>
<dbReference type="PATRIC" id="fig|121290.4.peg.698"/>
<dbReference type="PANTHER" id="PTHR10192:SF5">
    <property type="entry name" value="GEPHYRIN"/>
    <property type="match status" value="1"/>
</dbReference>
<dbReference type="Gene3D" id="3.40.980.10">
    <property type="entry name" value="MoaB/Mog-like domain"/>
    <property type="match status" value="1"/>
</dbReference>
<comment type="function">
    <text evidence="2 11">Catalyzes the insertion of molybdate into adenylated molybdopterin with the concomitant release of AMP.</text>
</comment>
<comment type="caution">
    <text evidence="13">The sequence shown here is derived from an EMBL/GenBank/DDBJ whole genome shotgun (WGS) entry which is preliminary data.</text>
</comment>
<evidence type="ECO:0000256" key="6">
    <source>
        <dbReference type="ARBA" id="ARBA00022679"/>
    </source>
</evidence>
<comment type="cofactor">
    <cofactor evidence="1 11">
        <name>Mg(2+)</name>
        <dbReference type="ChEBI" id="CHEBI:18420"/>
    </cofactor>
</comment>
<reference evidence="13 14" key="1">
    <citation type="submission" date="2015-10" db="EMBL/GenBank/DDBJ databases">
        <title>Transcriptomic analysis of a linuron degrading triple-species bacterial consortium.</title>
        <authorList>
            <person name="Albers P."/>
        </authorList>
    </citation>
    <scope>NUCLEOTIDE SEQUENCE [LARGE SCALE GENOMIC DNA]</scope>
    <source>
        <strain evidence="13 14">WDL6</strain>
    </source>
</reference>
<dbReference type="InterPro" id="IPR005110">
    <property type="entry name" value="MoeA_linker/N"/>
</dbReference>
<dbReference type="OrthoDB" id="9804758at2"/>